<accession>A0ABQ6TL83</accession>
<gene>
    <name evidence="2" type="ORF">F6V30_14375</name>
</gene>
<dbReference type="EMBL" id="VZRA01000004">
    <property type="protein sequence ID" value="KAB0669019.1"/>
    <property type="molecule type" value="Genomic_DNA"/>
</dbReference>
<evidence type="ECO:0000313" key="2">
    <source>
        <dbReference type="EMBL" id="KAB0669019.1"/>
    </source>
</evidence>
<dbReference type="RefSeq" id="WP_151157650.1">
    <property type="nucleotide sequence ID" value="NZ_VZRA01000004.1"/>
</dbReference>
<evidence type="ECO:0000256" key="1">
    <source>
        <dbReference type="SAM" id="SignalP"/>
    </source>
</evidence>
<sequence length="235" mass="26386">MKTTIFAILLAIAISSAAFAGFTVPVSDQSFGIYKEKSEEYQTGKTKIGNMHQSIKSSESGYNITIDYKYDDGRQTQENFNTDKSLALKSFDIYIKSNALIYFGGTIKGNILNVREEITEEKGKRSLEDNLQITDKLYPLSAIALYLLMHEGVPEKEFQISVLNSDNSTYFMSQTTIRPTRIAVLSANISGYDIGYSLRNAMCTQLYCDFHIEVDKNGNTIKIIKNGLIFEAEKP</sequence>
<name>A0ABQ6TL83_9BACT</name>
<evidence type="ECO:0000313" key="3">
    <source>
        <dbReference type="Proteomes" id="UP000798046"/>
    </source>
</evidence>
<dbReference type="Proteomes" id="UP000798046">
    <property type="component" value="Unassembled WGS sequence"/>
</dbReference>
<keyword evidence="1" id="KW-0732">Signal</keyword>
<comment type="caution">
    <text evidence="2">The sequence shown here is derived from an EMBL/GenBank/DDBJ whole genome shotgun (WGS) entry which is preliminary data.</text>
</comment>
<feature type="signal peptide" evidence="1">
    <location>
        <begin position="1"/>
        <end position="20"/>
    </location>
</feature>
<reference evidence="2 3" key="1">
    <citation type="journal article" date="2020" name="Microorganisms">
        <title>Description of Three Novel Members in the Family Geobacteraceae, Oryzomonas japonicum gen. nov., sp. nov., Oryzomonas sagensis sp. nov., and Oryzomonas ruber sp. nov.</title>
        <authorList>
            <person name="Xu Z."/>
            <person name="Masuda Y."/>
            <person name="Hayakawa C."/>
            <person name="Ushijima N."/>
            <person name="Kawano K."/>
            <person name="Shiratori Y."/>
            <person name="Senoo K."/>
            <person name="Itoh H."/>
        </authorList>
    </citation>
    <scope>NUCLEOTIDE SEQUENCE [LARGE SCALE GENOMIC DNA]</scope>
    <source>
        <strain evidence="2 3">Red100</strain>
    </source>
</reference>
<protein>
    <submittedName>
        <fullName evidence="2">Uncharacterized protein</fullName>
    </submittedName>
</protein>
<proteinExistence type="predicted"/>
<keyword evidence="3" id="KW-1185">Reference proteome</keyword>
<organism evidence="2 3">
    <name type="scientific">Oryzomonas sagensis</name>
    <dbReference type="NCBI Taxonomy" id="2603857"/>
    <lineage>
        <taxon>Bacteria</taxon>
        <taxon>Pseudomonadati</taxon>
        <taxon>Thermodesulfobacteriota</taxon>
        <taxon>Desulfuromonadia</taxon>
        <taxon>Geobacterales</taxon>
        <taxon>Geobacteraceae</taxon>
        <taxon>Oryzomonas</taxon>
    </lineage>
</organism>
<feature type="chain" id="PRO_5045670035" evidence="1">
    <location>
        <begin position="21"/>
        <end position="235"/>
    </location>
</feature>